<evidence type="ECO:0000256" key="1">
    <source>
        <dbReference type="SAM" id="Phobius"/>
    </source>
</evidence>
<proteinExistence type="predicted"/>
<keyword evidence="1" id="KW-0472">Membrane</keyword>
<dbReference type="Proteomes" id="UP000702954">
    <property type="component" value="Unassembled WGS sequence"/>
</dbReference>
<feature type="transmembrane region" description="Helical" evidence="1">
    <location>
        <begin position="87"/>
        <end position="106"/>
    </location>
</feature>
<dbReference type="EMBL" id="SLZV01000022">
    <property type="protein sequence ID" value="TCS65577.1"/>
    <property type="molecule type" value="Genomic_DNA"/>
</dbReference>
<reference evidence="2 5" key="1">
    <citation type="journal article" date="2018" name="Int. J. Syst. Evol. Microbiol.">
        <title>Draft Genome Sequence of Faecalimonas umbilicata JCM 30896T, an Acetate-Producing Bacterium Isolated from Human Feces.</title>
        <authorList>
            <person name="Sakamoto M."/>
            <person name="Ikeyama N."/>
            <person name="Yuki M."/>
            <person name="Ohkuma M."/>
        </authorList>
    </citation>
    <scope>NUCLEOTIDE SEQUENCE [LARGE SCALE GENOMIC DNA]</scope>
    <source>
        <strain evidence="2 5">EGH7</strain>
    </source>
</reference>
<gene>
    <name evidence="3" type="ORF">EDD74_12272</name>
    <name evidence="2" type="ORF">FAEUMB_31930</name>
</gene>
<sequence>MKCRYGFLGFFSLIGLLGFWTDNPIFFPFLCFALFFEYFFVETDEMFVQNMRKAAAWAFFSELVITAIVTFYYAIIEHNSNVALVKGIGLGFGFSIIVFCFVTAYFDWKDRCGVSDD</sequence>
<dbReference type="AlphaFoldDB" id="A0A4R3JHW2"/>
<dbReference type="RefSeq" id="WP_116442465.1">
    <property type="nucleotide sequence ID" value="NZ_BHEO01000008.1"/>
</dbReference>
<name>A0A4R3JHW2_9FIRM</name>
<reference evidence="3 4" key="2">
    <citation type="submission" date="2019-03" db="EMBL/GenBank/DDBJ databases">
        <title>Genomic Encyclopedia of Type Strains, Phase IV (KMG-IV): sequencing the most valuable type-strain genomes for metagenomic binning, comparative biology and taxonomic classification.</title>
        <authorList>
            <person name="Goeker M."/>
        </authorList>
    </citation>
    <scope>NUCLEOTIDE SEQUENCE [LARGE SCALE GENOMIC DNA]</scope>
    <source>
        <strain evidence="3 4">DSM 103426</strain>
    </source>
</reference>
<feature type="transmembrane region" description="Helical" evidence="1">
    <location>
        <begin position="7"/>
        <end position="35"/>
    </location>
</feature>
<organism evidence="3 4">
    <name type="scientific">Faecalimonas umbilicata</name>
    <dbReference type="NCBI Taxonomy" id="1912855"/>
    <lineage>
        <taxon>Bacteria</taxon>
        <taxon>Bacillati</taxon>
        <taxon>Bacillota</taxon>
        <taxon>Clostridia</taxon>
        <taxon>Lachnospirales</taxon>
        <taxon>Lachnospiraceae</taxon>
        <taxon>Faecalimonas</taxon>
    </lineage>
</organism>
<evidence type="ECO:0000313" key="5">
    <source>
        <dbReference type="Proteomes" id="UP000702954"/>
    </source>
</evidence>
<keyword evidence="1" id="KW-1133">Transmembrane helix</keyword>
<comment type="caution">
    <text evidence="3">The sequence shown here is derived from an EMBL/GenBank/DDBJ whole genome shotgun (WGS) entry which is preliminary data.</text>
</comment>
<evidence type="ECO:0000313" key="2">
    <source>
        <dbReference type="EMBL" id="GBU06652.1"/>
    </source>
</evidence>
<feature type="transmembrane region" description="Helical" evidence="1">
    <location>
        <begin position="55"/>
        <end position="75"/>
    </location>
</feature>
<evidence type="ECO:0000313" key="4">
    <source>
        <dbReference type="Proteomes" id="UP000294613"/>
    </source>
</evidence>
<accession>A0A4R3JHW2</accession>
<dbReference type="Proteomes" id="UP000294613">
    <property type="component" value="Unassembled WGS sequence"/>
</dbReference>
<keyword evidence="1" id="KW-0812">Transmembrane</keyword>
<evidence type="ECO:0000313" key="3">
    <source>
        <dbReference type="EMBL" id="TCS65577.1"/>
    </source>
</evidence>
<dbReference type="EMBL" id="BHEO01000008">
    <property type="protein sequence ID" value="GBU06652.1"/>
    <property type="molecule type" value="Genomic_DNA"/>
</dbReference>
<protein>
    <submittedName>
        <fullName evidence="3">Uncharacterized protein DUF3796</fullName>
    </submittedName>
</protein>
<keyword evidence="5" id="KW-1185">Reference proteome</keyword>